<dbReference type="PANTHER" id="PTHR12271">
    <property type="entry name" value="POLY A POLYMERASE CID PAP -RELATED"/>
    <property type="match status" value="1"/>
</dbReference>
<dbReference type="InterPro" id="IPR001878">
    <property type="entry name" value="Znf_CCHC"/>
</dbReference>
<comment type="cofactor">
    <cofactor evidence="2">
        <name>Mg(2+)</name>
        <dbReference type="ChEBI" id="CHEBI:18420"/>
    </cofactor>
</comment>
<keyword evidence="3 9" id="KW-0808">Transferase</keyword>
<keyword evidence="10" id="KW-1185">Reference proteome</keyword>
<keyword evidence="6" id="KW-0863">Zinc-finger</keyword>
<protein>
    <submittedName>
        <fullName evidence="9">TUT</fullName>
        <ecNumber evidence="9">2.7.7.52</ecNumber>
    </submittedName>
</protein>
<keyword evidence="9" id="KW-0548">Nucleotidyltransferase</keyword>
<dbReference type="CDD" id="cd05402">
    <property type="entry name" value="NT_PAP_TUTase"/>
    <property type="match status" value="2"/>
</dbReference>
<dbReference type="OrthoDB" id="407432at2759"/>
<dbReference type="InterPro" id="IPR045100">
    <property type="entry name" value="TUT4/7_NTP_transf"/>
</dbReference>
<reference evidence="9" key="1">
    <citation type="submission" date="2021-01" db="EMBL/GenBank/DDBJ databases">
        <authorList>
            <person name="Li R."/>
            <person name="Bekaert M."/>
        </authorList>
    </citation>
    <scope>NUCLEOTIDE SEQUENCE</scope>
    <source>
        <strain evidence="9">Farmed</strain>
    </source>
</reference>
<evidence type="ECO:0000256" key="2">
    <source>
        <dbReference type="ARBA" id="ARBA00001946"/>
    </source>
</evidence>
<proteinExistence type="predicted"/>
<dbReference type="PANTHER" id="PTHR12271:SF66">
    <property type="entry name" value="TERMINAL URIDYLYLTRANSFERASE TAILOR"/>
    <property type="match status" value="1"/>
</dbReference>
<dbReference type="Pfam" id="PF19088">
    <property type="entry name" value="TUTase"/>
    <property type="match status" value="1"/>
</dbReference>
<dbReference type="InterPro" id="IPR054708">
    <property type="entry name" value="MTPAP-like_central"/>
</dbReference>
<gene>
    <name evidence="9" type="ORF">SPHA_32957</name>
</gene>
<feature type="domain" description="CCHC-type" evidence="8">
    <location>
        <begin position="598"/>
        <end position="613"/>
    </location>
</feature>
<keyword evidence="5" id="KW-0460">Magnesium</keyword>
<dbReference type="SUPFAM" id="SSF81631">
    <property type="entry name" value="PAP/OAS1 substrate-binding domain"/>
    <property type="match status" value="2"/>
</dbReference>
<sequence>MGTHSDIHSPLMSLYYTPLLSVSQLTHCVRLSLHFSVADEKIFQMAEGPSSSEIERDLKLLLGIPCSSFDKPANQQVPISADISVHDVSNSHKKQNSLFGEMDEKRINNRLKQKDLSHRQNLQADMYPQEQPTLHNMQRSNIRESHSWKESRKAKQKDVTKGSIFNINPDRKISILKPDHSSNMQERDHGKMDGHNAQNNNGSTSKMCAKVVEMMKSASAEYHLKGNANNSVLKKPEELANEDKVFPLKRRSPKFPDAKYFCRLCEYHCMSDADCLTHIKTEKHQWRKEISIAETKLKKLPKPTLSHLLAIERALDHVYECHGLTKAETQQRQMFVQEVENYLQKDLKGLKLHLYGSSITGFGLKSSDVNIDLETPTGMNLANGLRIVFECLKKSDKYKDVQSDFLTKVPSVYFCSNDSYALKCQITVNSLFAQQTSRLLSIYGAMDETARKLGVAFRFWSKLCHVDCQEEGTLPAYCTALMTVYFLQRCQPAVLPVFLIQTEEARVGHIFELIQKIGQNFRTTNTMGLGELWLELLKFYCQGFDSSRTVISIRHDGKLTRAAKNWRTKRLAIEDPFSTKRNIARSNLSDGKGPAIICSICEKEGHLKNNCPEEELPPLLPLPAMTQESLQLLNDTLLQIPKDFGPTVFDTEERKIIVKGLECLIRERYPEASLHLFGSSCNGFGFQNSDLDICITFGNHPNADGLDCVSIIESLAQKLRENKQLYGVVAITTAKVPIVKFKLKNSNLEGDISLYNTLAQHNTKLLKMYTKIDSRVAILGYALKVFAKVCEIGDASKGSLSSYAYILMLLHYLQQCDPPVIPVLQELHEGEKPVTMVDGWNAWFYDDFDNLKNTWKHYGQNKLSVAELWIGLFIFYTEKFNLQMVVTIRQHSPLTRFEKLWNGKCLAIEGLYLMTFF</sequence>
<dbReference type="AlphaFoldDB" id="A0A812CD24"/>
<evidence type="ECO:0000313" key="9">
    <source>
        <dbReference type="EMBL" id="CAE1261920.1"/>
    </source>
</evidence>
<dbReference type="InterPro" id="IPR043519">
    <property type="entry name" value="NT_sf"/>
</dbReference>
<dbReference type="EMBL" id="CAHIKZ030001375">
    <property type="protein sequence ID" value="CAE1261920.1"/>
    <property type="molecule type" value="Genomic_DNA"/>
</dbReference>
<dbReference type="Pfam" id="PF03828">
    <property type="entry name" value="PAP_assoc"/>
    <property type="match status" value="2"/>
</dbReference>
<dbReference type="Gene3D" id="1.10.1410.10">
    <property type="match status" value="2"/>
</dbReference>
<evidence type="ECO:0000256" key="6">
    <source>
        <dbReference type="PROSITE-ProRule" id="PRU00047"/>
    </source>
</evidence>
<accession>A0A812CD24</accession>
<dbReference type="Pfam" id="PF22600">
    <property type="entry name" value="MTPAP-like_central"/>
    <property type="match status" value="1"/>
</dbReference>
<dbReference type="GO" id="GO:0008270">
    <property type="term" value="F:zinc ion binding"/>
    <property type="evidence" value="ECO:0007669"/>
    <property type="project" value="UniProtKB-KW"/>
</dbReference>
<dbReference type="EC" id="2.7.7.52" evidence="9"/>
<feature type="compositionally biased region" description="Polar residues" evidence="7">
    <location>
        <begin position="130"/>
        <end position="140"/>
    </location>
</feature>
<dbReference type="PROSITE" id="PS50158">
    <property type="entry name" value="ZF_CCHC"/>
    <property type="match status" value="1"/>
</dbReference>
<comment type="caution">
    <text evidence="9">The sequence shown here is derived from an EMBL/GenBank/DDBJ whole genome shotgun (WGS) entry which is preliminary data.</text>
</comment>
<name>A0A812CD24_ACAPH</name>
<dbReference type="SUPFAM" id="SSF81301">
    <property type="entry name" value="Nucleotidyltransferase"/>
    <property type="match status" value="2"/>
</dbReference>
<evidence type="ECO:0000256" key="7">
    <source>
        <dbReference type="SAM" id="MobiDB-lite"/>
    </source>
</evidence>
<feature type="region of interest" description="Disordered" evidence="7">
    <location>
        <begin position="125"/>
        <end position="202"/>
    </location>
</feature>
<feature type="compositionally biased region" description="Basic and acidic residues" evidence="7">
    <location>
        <begin position="141"/>
        <end position="160"/>
    </location>
</feature>
<keyword evidence="6" id="KW-0862">Zinc</keyword>
<evidence type="ECO:0000256" key="5">
    <source>
        <dbReference type="ARBA" id="ARBA00022842"/>
    </source>
</evidence>
<dbReference type="GO" id="GO:0050265">
    <property type="term" value="F:RNA uridylyltransferase activity"/>
    <property type="evidence" value="ECO:0007669"/>
    <property type="project" value="UniProtKB-EC"/>
</dbReference>
<evidence type="ECO:0000259" key="8">
    <source>
        <dbReference type="PROSITE" id="PS50158"/>
    </source>
</evidence>
<dbReference type="Proteomes" id="UP000597762">
    <property type="component" value="Unassembled WGS sequence"/>
</dbReference>
<evidence type="ECO:0000313" key="10">
    <source>
        <dbReference type="Proteomes" id="UP000597762"/>
    </source>
</evidence>
<evidence type="ECO:0000256" key="1">
    <source>
        <dbReference type="ARBA" id="ARBA00001936"/>
    </source>
</evidence>
<evidence type="ECO:0000256" key="3">
    <source>
        <dbReference type="ARBA" id="ARBA00022679"/>
    </source>
</evidence>
<organism evidence="9 10">
    <name type="scientific">Acanthosepion pharaonis</name>
    <name type="common">Pharaoh cuttlefish</name>
    <name type="synonym">Sepia pharaonis</name>
    <dbReference type="NCBI Taxonomy" id="158019"/>
    <lineage>
        <taxon>Eukaryota</taxon>
        <taxon>Metazoa</taxon>
        <taxon>Spiralia</taxon>
        <taxon>Lophotrochozoa</taxon>
        <taxon>Mollusca</taxon>
        <taxon>Cephalopoda</taxon>
        <taxon>Coleoidea</taxon>
        <taxon>Decapodiformes</taxon>
        <taxon>Sepiida</taxon>
        <taxon>Sepiina</taxon>
        <taxon>Sepiidae</taxon>
        <taxon>Acanthosepion</taxon>
    </lineage>
</organism>
<dbReference type="InterPro" id="IPR002058">
    <property type="entry name" value="PAP_assoc"/>
</dbReference>
<keyword evidence="4" id="KW-0479">Metal-binding</keyword>
<feature type="compositionally biased region" description="Basic and acidic residues" evidence="7">
    <location>
        <begin position="169"/>
        <end position="194"/>
    </location>
</feature>
<comment type="cofactor">
    <cofactor evidence="1">
        <name>Mn(2+)</name>
        <dbReference type="ChEBI" id="CHEBI:29035"/>
    </cofactor>
</comment>
<evidence type="ECO:0000256" key="4">
    <source>
        <dbReference type="ARBA" id="ARBA00022723"/>
    </source>
</evidence>
<dbReference type="Gene3D" id="3.30.460.10">
    <property type="entry name" value="Beta Polymerase, domain 2"/>
    <property type="match status" value="2"/>
</dbReference>
<dbReference type="GO" id="GO:0003676">
    <property type="term" value="F:nucleic acid binding"/>
    <property type="evidence" value="ECO:0007669"/>
    <property type="project" value="InterPro"/>
</dbReference>
<dbReference type="GO" id="GO:0031123">
    <property type="term" value="P:RNA 3'-end processing"/>
    <property type="evidence" value="ECO:0007669"/>
    <property type="project" value="TreeGrafter"/>
</dbReference>